<dbReference type="RefSeq" id="WP_014559538.1">
    <property type="nucleotide sequence ID" value="NC_017464.1"/>
</dbReference>
<sequence length="93" mass="10473">MNKTSFKKVLTFSIFLFLLSLNIRLSITDGGLDLFVPKLKVEQNKALAAPEQNFRMSMGYGCICGQQRGNYWASCHLPGSECSIFECTCFSYN</sequence>
<gene>
    <name evidence="1" type="ordered locus">IALB_0668</name>
</gene>
<dbReference type="Proteomes" id="UP000007394">
    <property type="component" value="Chromosome"/>
</dbReference>
<reference evidence="1 2" key="1">
    <citation type="journal article" date="2012" name="Front. Microbiol.">
        <title>Complete genome of Ignavibacterium album, a metabolically versatile, flagellated, facultative anaerobe from the phylum Chlorobi.</title>
        <authorList>
            <person name="Liu Z."/>
            <person name="Frigaard N.-U."/>
            <person name="Vogl K."/>
            <person name="Iino T."/>
            <person name="Ohkuma M."/>
            <person name="Overmann J."/>
            <person name="Bryant D.A."/>
        </authorList>
    </citation>
    <scope>NUCLEOTIDE SEQUENCE [LARGE SCALE GENOMIC DNA]</scope>
    <source>
        <strain evidence="2">DSM 19864 / JCM 16511 / NBRC 101810 / Mat9-16</strain>
    </source>
</reference>
<name>I0AHC3_IGNAJ</name>
<dbReference type="KEGG" id="ial:IALB_0668"/>
<keyword evidence="2" id="KW-1185">Reference proteome</keyword>
<proteinExistence type="predicted"/>
<dbReference type="EMBL" id="CP003418">
    <property type="protein sequence ID" value="AFH48380.1"/>
    <property type="molecule type" value="Genomic_DNA"/>
</dbReference>
<organism evidence="1 2">
    <name type="scientific">Ignavibacterium album (strain DSM 19864 / JCM 16511 / NBRC 101810 / Mat9-16)</name>
    <dbReference type="NCBI Taxonomy" id="945713"/>
    <lineage>
        <taxon>Bacteria</taxon>
        <taxon>Pseudomonadati</taxon>
        <taxon>Ignavibacteriota</taxon>
        <taxon>Ignavibacteria</taxon>
        <taxon>Ignavibacteriales</taxon>
        <taxon>Ignavibacteriaceae</taxon>
        <taxon>Ignavibacterium</taxon>
    </lineage>
</organism>
<dbReference type="AlphaFoldDB" id="I0AHC3"/>
<dbReference type="HOGENOM" id="CLU_2395743_0_0_10"/>
<dbReference type="STRING" id="945713.IALB_0668"/>
<evidence type="ECO:0000313" key="2">
    <source>
        <dbReference type="Proteomes" id="UP000007394"/>
    </source>
</evidence>
<protein>
    <submittedName>
        <fullName evidence="1">Uncharacterized protein</fullName>
    </submittedName>
</protein>
<evidence type="ECO:0000313" key="1">
    <source>
        <dbReference type="EMBL" id="AFH48380.1"/>
    </source>
</evidence>
<accession>I0AHC3</accession>